<gene>
    <name evidence="1" type="ORF">SAMN02745729_10675</name>
</gene>
<dbReference type="Proteomes" id="UP000242469">
    <property type="component" value="Unassembled WGS sequence"/>
</dbReference>
<dbReference type="STRING" id="1122198.SAMN02745729_10675"/>
<evidence type="ECO:0008006" key="3">
    <source>
        <dbReference type="Google" id="ProtNLM"/>
    </source>
</evidence>
<reference evidence="2" key="1">
    <citation type="submission" date="2016-10" db="EMBL/GenBank/DDBJ databases">
        <authorList>
            <person name="Varghese N."/>
            <person name="Submissions S."/>
        </authorList>
    </citation>
    <scope>NUCLEOTIDE SEQUENCE [LARGE SCALE GENOMIC DNA]</scope>
    <source>
        <strain evidence="2">DSM 11526</strain>
    </source>
</reference>
<accession>A0A1H4DGC7</accession>
<keyword evidence="2" id="KW-1185">Reference proteome</keyword>
<dbReference type="OrthoDB" id="1865at2"/>
<dbReference type="AlphaFoldDB" id="A0A1H4DGC7"/>
<dbReference type="EMBL" id="FNRJ01000006">
    <property type="protein sequence ID" value="SEA71302.1"/>
    <property type="molecule type" value="Genomic_DNA"/>
</dbReference>
<sequence>MASVWSVGPSVLETAKWVRVKQILIISDGKPGHRNQSMGLAEAIARRTSVEISEREPMGRFEALRLFLGGALPQLDDCPDLLIGAGHDTHLTLLALRKLYRVPAIVLMKPSIPMGFFDLCLVPEHDQPPKRPNIIVTHGALNRMQPGKKAPGSGVILIGGPSKHYNWDETGMLVQVRALLEHAPRNWLIGSSRRTPASTEQALSGLCGDRFVPASATGPDWLPQQLARAEVCWVTEDSASMVYEALTAGCQVGVLPLSSEADNRIGKGVEQLTAQGLVVRAPDWSMNGLDAESIVLNEAERCAEEVLRREWL</sequence>
<organism evidence="1 2">
    <name type="scientific">Marinobacterium iners DSM 11526</name>
    <dbReference type="NCBI Taxonomy" id="1122198"/>
    <lineage>
        <taxon>Bacteria</taxon>
        <taxon>Pseudomonadati</taxon>
        <taxon>Pseudomonadota</taxon>
        <taxon>Gammaproteobacteria</taxon>
        <taxon>Oceanospirillales</taxon>
        <taxon>Oceanospirillaceae</taxon>
        <taxon>Marinobacterium</taxon>
    </lineage>
</organism>
<protein>
    <recommendedName>
        <fullName evidence="3">Fission protein ELM1</fullName>
    </recommendedName>
</protein>
<dbReference type="InterPro" id="IPR009367">
    <property type="entry name" value="Elm1-like"/>
</dbReference>
<proteinExistence type="predicted"/>
<name>A0A1H4DGC7_9GAMM</name>
<evidence type="ECO:0000313" key="2">
    <source>
        <dbReference type="Proteomes" id="UP000242469"/>
    </source>
</evidence>
<dbReference type="Pfam" id="PF06258">
    <property type="entry name" value="Mito_fiss_Elm1"/>
    <property type="match status" value="1"/>
</dbReference>
<evidence type="ECO:0000313" key="1">
    <source>
        <dbReference type="EMBL" id="SEA71302.1"/>
    </source>
</evidence>